<protein>
    <submittedName>
        <fullName evidence="2">Uncharacterized protein</fullName>
    </submittedName>
</protein>
<gene>
    <name evidence="2" type="ORF">BKK80_02160</name>
</gene>
<name>A0ABN4TDM5_9BURK</name>
<keyword evidence="3" id="KW-1185">Reference proteome</keyword>
<feature type="region of interest" description="Disordered" evidence="1">
    <location>
        <begin position="1"/>
        <end position="22"/>
    </location>
</feature>
<sequence>MLRRRVLRHHADMKSDALPTPPAATVPACARCRALAADARRREPHAGLALQHTAPVTEQCEAGVAYSKLTFVCRDCGTEWRLYDRAGEPFVAWAPARPLTT</sequence>
<evidence type="ECO:0000313" key="3">
    <source>
        <dbReference type="Proteomes" id="UP000177515"/>
    </source>
</evidence>
<proteinExistence type="predicted"/>
<accession>A0ABN4TDM5</accession>
<evidence type="ECO:0000313" key="2">
    <source>
        <dbReference type="EMBL" id="AOZ04766.1"/>
    </source>
</evidence>
<organism evidence="2 3">
    <name type="scientific">Cupriavidus malaysiensis</name>
    <dbReference type="NCBI Taxonomy" id="367825"/>
    <lineage>
        <taxon>Bacteria</taxon>
        <taxon>Pseudomonadati</taxon>
        <taxon>Pseudomonadota</taxon>
        <taxon>Betaproteobacteria</taxon>
        <taxon>Burkholderiales</taxon>
        <taxon>Burkholderiaceae</taxon>
        <taxon>Cupriavidus</taxon>
    </lineage>
</organism>
<dbReference type="Proteomes" id="UP000177515">
    <property type="component" value="Chromosome 1"/>
</dbReference>
<reference evidence="2 3" key="1">
    <citation type="submission" date="2016-10" db="EMBL/GenBank/DDBJ databases">
        <title>Complete genome sequences of three Cupriavidus strains isolated from various Malaysian environments.</title>
        <authorList>
            <person name="Abdullah A.A.-A."/>
            <person name="Shafie N.A.H."/>
            <person name="Lau N.S."/>
        </authorList>
    </citation>
    <scope>NUCLEOTIDE SEQUENCE [LARGE SCALE GENOMIC DNA]</scope>
    <source>
        <strain evidence="2 3">USMAA1020</strain>
    </source>
</reference>
<evidence type="ECO:0000256" key="1">
    <source>
        <dbReference type="SAM" id="MobiDB-lite"/>
    </source>
</evidence>
<dbReference type="EMBL" id="CP017754">
    <property type="protein sequence ID" value="AOZ04766.1"/>
    <property type="molecule type" value="Genomic_DNA"/>
</dbReference>